<dbReference type="GO" id="GO:0000307">
    <property type="term" value="C:cyclin-dependent protein kinase holoenzyme complex"/>
    <property type="evidence" value="ECO:0007669"/>
    <property type="project" value="TreeGrafter"/>
</dbReference>
<reference evidence="10" key="2">
    <citation type="submission" date="2015-03" db="UniProtKB">
        <authorList>
            <consortium name="EnsemblPlants"/>
        </authorList>
    </citation>
    <scope>IDENTIFICATION</scope>
</reference>
<evidence type="ECO:0000256" key="6">
    <source>
        <dbReference type="ARBA" id="ARBA00022840"/>
    </source>
</evidence>
<dbReference type="FunFam" id="1.10.510.10:FF:000043">
    <property type="entry name" value="probable serine/threonine-protein kinase At1g54610"/>
    <property type="match status" value="1"/>
</dbReference>
<protein>
    <recommendedName>
        <fullName evidence="9">Protein kinase domain-containing protein</fullName>
    </recommendedName>
</protein>
<dbReference type="FunFam" id="3.30.200.20:FF:000021">
    <property type="entry name" value="probable serine/threonine-protein kinase At1g54610"/>
    <property type="match status" value="1"/>
</dbReference>
<evidence type="ECO:0000256" key="5">
    <source>
        <dbReference type="ARBA" id="ARBA00022777"/>
    </source>
</evidence>
<dbReference type="GO" id="GO:0032968">
    <property type="term" value="P:positive regulation of transcription elongation by RNA polymerase II"/>
    <property type="evidence" value="ECO:0007669"/>
    <property type="project" value="TreeGrafter"/>
</dbReference>
<dbReference type="HOGENOM" id="CLU_000288_78_0_1"/>
<evidence type="ECO:0000259" key="9">
    <source>
        <dbReference type="PROSITE" id="PS50011"/>
    </source>
</evidence>
<organism evidence="10 11">
    <name type="scientific">Brassica oleracea var. oleracea</name>
    <dbReference type="NCBI Taxonomy" id="109376"/>
    <lineage>
        <taxon>Eukaryota</taxon>
        <taxon>Viridiplantae</taxon>
        <taxon>Streptophyta</taxon>
        <taxon>Embryophyta</taxon>
        <taxon>Tracheophyta</taxon>
        <taxon>Spermatophyta</taxon>
        <taxon>Magnoliopsida</taxon>
        <taxon>eudicotyledons</taxon>
        <taxon>Gunneridae</taxon>
        <taxon>Pentapetalae</taxon>
        <taxon>rosids</taxon>
        <taxon>malvids</taxon>
        <taxon>Brassicales</taxon>
        <taxon>Brassicaceae</taxon>
        <taxon>Brassiceae</taxon>
        <taxon>Brassica</taxon>
    </lineage>
</organism>
<dbReference type="InterPro" id="IPR017441">
    <property type="entry name" value="Protein_kinase_ATP_BS"/>
</dbReference>
<sequence>MGCICSKGVRTNDDYIETCKKQSRNHENLDSDKTSVNEATLRLIHENLDSESFVLKSVSQKETRVKLLDNVGPLQPRMSRIGSVTNGDRTAKVIAGWPSWLVSVAGEALNGWLPRSADSFEKLEMVRLRYIKSCCLCFRSNVHLQIGQGTYSNVYRARDLETNQIVALKKVRFANMDPESVRFMAREIIILRRLNHPNVMKLQGIIISKASGSMYLVFEYMDHDLTGLASTPGIKFSQSQIKCYVKQLLLGLEHCHSCGVLHRDIKGSNLLLDRDNNLKVADFGLSTFHRRKQPLTSRVVTLWYRPPELLLGSTDYGVTVDLSSTGCILAELFTGKALLPGRTEVEQMHKIFKLCGSPSEEYWRRSRLRHAAIFKPQHQYKRCLADTYKDHIPPSALALLEVLLVVEPEARGTTSSALQSEFFTTMPFPSEPSSLPRYHQPRKEFDIKLREEEARRRKGASNKQNEAKCFSRDSRAVPAPSANAELLASIQKRLGEANQTSVSEKFEILVLASGSNHWRVLLLHQILTDQAS</sequence>
<evidence type="ECO:0000256" key="4">
    <source>
        <dbReference type="ARBA" id="ARBA00022741"/>
    </source>
</evidence>
<dbReference type="AlphaFoldDB" id="A0A0D3E5P2"/>
<dbReference type="Gramene" id="Bo9g053200.1">
    <property type="protein sequence ID" value="Bo9g053200.1"/>
    <property type="gene ID" value="Bo9g053200"/>
</dbReference>
<evidence type="ECO:0000256" key="1">
    <source>
        <dbReference type="ARBA" id="ARBA00006485"/>
    </source>
</evidence>
<dbReference type="Proteomes" id="UP000032141">
    <property type="component" value="Chromosome C9"/>
</dbReference>
<dbReference type="Pfam" id="PF00069">
    <property type="entry name" value="Pkinase"/>
    <property type="match status" value="1"/>
</dbReference>
<keyword evidence="6 7" id="KW-0067">ATP-binding</keyword>
<evidence type="ECO:0000256" key="7">
    <source>
        <dbReference type="PROSITE-ProRule" id="PRU10141"/>
    </source>
</evidence>
<dbReference type="SMART" id="SM00220">
    <property type="entry name" value="S_TKc"/>
    <property type="match status" value="1"/>
</dbReference>
<dbReference type="STRING" id="109376.A0A0D3E5P2"/>
<feature type="region of interest" description="Disordered" evidence="8">
    <location>
        <begin position="454"/>
        <end position="474"/>
    </location>
</feature>
<keyword evidence="2" id="KW-0723">Serine/threonine-protein kinase</keyword>
<evidence type="ECO:0000313" key="11">
    <source>
        <dbReference type="Proteomes" id="UP000032141"/>
    </source>
</evidence>
<dbReference type="GO" id="GO:0005634">
    <property type="term" value="C:nucleus"/>
    <property type="evidence" value="ECO:0007669"/>
    <property type="project" value="TreeGrafter"/>
</dbReference>
<dbReference type="Gene3D" id="1.10.510.10">
    <property type="entry name" value="Transferase(Phosphotransferase) domain 1"/>
    <property type="match status" value="1"/>
</dbReference>
<dbReference type="PROSITE" id="PS00107">
    <property type="entry name" value="PROTEIN_KINASE_ATP"/>
    <property type="match status" value="1"/>
</dbReference>
<dbReference type="eggNOG" id="KOG0600">
    <property type="taxonomic scope" value="Eukaryota"/>
</dbReference>
<dbReference type="PANTHER" id="PTHR24056:SF359">
    <property type="entry name" value="PROTEIN KINASE SUPERFAMILY PROTEIN"/>
    <property type="match status" value="1"/>
</dbReference>
<evidence type="ECO:0000313" key="10">
    <source>
        <dbReference type="EnsemblPlants" id="Bo9g053200.1"/>
    </source>
</evidence>
<feature type="domain" description="Protein kinase" evidence="9">
    <location>
        <begin position="140"/>
        <end position="423"/>
    </location>
</feature>
<feature type="binding site" evidence="7">
    <location>
        <position position="169"/>
    </location>
    <ligand>
        <name>ATP</name>
        <dbReference type="ChEBI" id="CHEBI:30616"/>
    </ligand>
</feature>
<dbReference type="SUPFAM" id="SSF56112">
    <property type="entry name" value="Protein kinase-like (PK-like)"/>
    <property type="match status" value="1"/>
</dbReference>
<proteinExistence type="inferred from homology"/>
<keyword evidence="5" id="KW-0418">Kinase</keyword>
<evidence type="ECO:0000256" key="2">
    <source>
        <dbReference type="ARBA" id="ARBA00022527"/>
    </source>
</evidence>
<reference evidence="10 11" key="1">
    <citation type="journal article" date="2014" name="Genome Biol.">
        <title>Transcriptome and methylome profiling reveals relics of genome dominance in the mesopolyploid Brassica oleracea.</title>
        <authorList>
            <person name="Parkin I.A."/>
            <person name="Koh C."/>
            <person name="Tang H."/>
            <person name="Robinson S.J."/>
            <person name="Kagale S."/>
            <person name="Clarke W.E."/>
            <person name="Town C.D."/>
            <person name="Nixon J."/>
            <person name="Krishnakumar V."/>
            <person name="Bidwell S.L."/>
            <person name="Denoeud F."/>
            <person name="Belcram H."/>
            <person name="Links M.G."/>
            <person name="Just J."/>
            <person name="Clarke C."/>
            <person name="Bender T."/>
            <person name="Huebert T."/>
            <person name="Mason A.S."/>
            <person name="Pires J.C."/>
            <person name="Barker G."/>
            <person name="Moore J."/>
            <person name="Walley P.G."/>
            <person name="Manoli S."/>
            <person name="Batley J."/>
            <person name="Edwards D."/>
            <person name="Nelson M.N."/>
            <person name="Wang X."/>
            <person name="Paterson A.H."/>
            <person name="King G."/>
            <person name="Bancroft I."/>
            <person name="Chalhoub B."/>
            <person name="Sharpe A.G."/>
        </authorList>
    </citation>
    <scope>NUCLEOTIDE SEQUENCE</scope>
    <source>
        <strain evidence="10 11">cv. TO1000</strain>
    </source>
</reference>
<dbReference type="PROSITE" id="PS50011">
    <property type="entry name" value="PROTEIN_KINASE_DOM"/>
    <property type="match status" value="1"/>
</dbReference>
<dbReference type="InterPro" id="IPR000719">
    <property type="entry name" value="Prot_kinase_dom"/>
</dbReference>
<keyword evidence="3" id="KW-0808">Transferase</keyword>
<keyword evidence="4 7" id="KW-0547">Nucleotide-binding</keyword>
<dbReference type="EnsemblPlants" id="Bo9g053200.1">
    <property type="protein sequence ID" value="Bo9g053200.1"/>
    <property type="gene ID" value="Bo9g053200"/>
</dbReference>
<dbReference type="PROSITE" id="PS00108">
    <property type="entry name" value="PROTEIN_KINASE_ST"/>
    <property type="match status" value="1"/>
</dbReference>
<dbReference type="GO" id="GO:0008353">
    <property type="term" value="F:RNA polymerase II CTD heptapeptide repeat kinase activity"/>
    <property type="evidence" value="ECO:0007669"/>
    <property type="project" value="TreeGrafter"/>
</dbReference>
<dbReference type="GO" id="GO:0005524">
    <property type="term" value="F:ATP binding"/>
    <property type="evidence" value="ECO:0007669"/>
    <property type="project" value="UniProtKB-UniRule"/>
</dbReference>
<feature type="compositionally biased region" description="Basic and acidic residues" evidence="8">
    <location>
        <begin position="465"/>
        <end position="474"/>
    </location>
</feature>
<dbReference type="InterPro" id="IPR008271">
    <property type="entry name" value="Ser/Thr_kinase_AS"/>
</dbReference>
<dbReference type="InterPro" id="IPR050108">
    <property type="entry name" value="CDK"/>
</dbReference>
<dbReference type="InterPro" id="IPR011009">
    <property type="entry name" value="Kinase-like_dom_sf"/>
</dbReference>
<keyword evidence="11" id="KW-1185">Reference proteome</keyword>
<dbReference type="Gene3D" id="3.30.200.20">
    <property type="entry name" value="Phosphorylase Kinase, domain 1"/>
    <property type="match status" value="1"/>
</dbReference>
<evidence type="ECO:0000256" key="3">
    <source>
        <dbReference type="ARBA" id="ARBA00022679"/>
    </source>
</evidence>
<accession>A0A0D3E5P2</accession>
<name>A0A0D3E5P2_BRAOL</name>
<evidence type="ECO:0000256" key="8">
    <source>
        <dbReference type="SAM" id="MobiDB-lite"/>
    </source>
</evidence>
<dbReference type="OMA" id="KQNEAKC"/>
<dbReference type="PANTHER" id="PTHR24056">
    <property type="entry name" value="CELL DIVISION PROTEIN KINASE"/>
    <property type="match status" value="1"/>
</dbReference>
<comment type="similarity">
    <text evidence="1">Belongs to the protein kinase superfamily. CMGC Ser/Thr protein kinase family. CDC2/CDKX subfamily.</text>
</comment>